<dbReference type="InterPro" id="IPR019756">
    <property type="entry name" value="Pept_S26A_signal_pept_1_Ser-AS"/>
</dbReference>
<keyword evidence="5" id="KW-0804">Transcription</keyword>
<sequence length="227" mass="24952">MTDTDAVRRRLDELIRDSADDYASVSRLLGRNAAYIQQFIKRGVPKKLDGDDRRILARHFGVRESELGGPPPSVRSVAAGHETEGRDFLLIPYFAGIGASAGAGATLADREDAETALAFRREWIGRLGVSKPDDLSVIRVQGDSMLPTLGDGDPILVDRGDTAERLRDGIYVMRSEETLIVKRVTRSPASHMVRVTSDNPVYPDIGDCDPADIDLIGRVVWVGRQLR</sequence>
<keyword evidence="1" id="KW-0645">Protease</keyword>
<keyword evidence="8" id="KW-1185">Reference proteome</keyword>
<dbReference type="PANTHER" id="PTHR40661:SF3">
    <property type="entry name" value="FELS-1 PROPHAGE TRANSCRIPTIONAL REGULATOR"/>
    <property type="match status" value="1"/>
</dbReference>
<organism evidence="7 8">
    <name type="scientific">Pacificimonas flava</name>
    <dbReference type="NCBI Taxonomy" id="1234595"/>
    <lineage>
        <taxon>Bacteria</taxon>
        <taxon>Pseudomonadati</taxon>
        <taxon>Pseudomonadota</taxon>
        <taxon>Alphaproteobacteria</taxon>
        <taxon>Sphingomonadales</taxon>
        <taxon>Sphingosinicellaceae</taxon>
        <taxon>Pacificimonas</taxon>
    </lineage>
</organism>
<dbReference type="GO" id="GO:0003677">
    <property type="term" value="F:DNA binding"/>
    <property type="evidence" value="ECO:0007669"/>
    <property type="project" value="UniProtKB-KW"/>
</dbReference>
<dbReference type="AlphaFoldDB" id="A0A219B5S1"/>
<dbReference type="PANTHER" id="PTHR40661">
    <property type="match status" value="1"/>
</dbReference>
<evidence type="ECO:0000256" key="3">
    <source>
        <dbReference type="ARBA" id="ARBA00023015"/>
    </source>
</evidence>
<keyword evidence="4" id="KW-0238">DNA-binding</keyword>
<evidence type="ECO:0000256" key="5">
    <source>
        <dbReference type="ARBA" id="ARBA00023163"/>
    </source>
</evidence>
<dbReference type="Gene3D" id="2.10.109.10">
    <property type="entry name" value="Umud Fragment, subunit A"/>
    <property type="match status" value="1"/>
</dbReference>
<dbReference type="RefSeq" id="WP_088712308.1">
    <property type="nucleotide sequence ID" value="NZ_NFZT01000001.1"/>
</dbReference>
<evidence type="ECO:0000259" key="6">
    <source>
        <dbReference type="Pfam" id="PF00717"/>
    </source>
</evidence>
<dbReference type="Proteomes" id="UP000198462">
    <property type="component" value="Unassembled WGS sequence"/>
</dbReference>
<dbReference type="GO" id="GO:0016020">
    <property type="term" value="C:membrane"/>
    <property type="evidence" value="ECO:0007669"/>
    <property type="project" value="InterPro"/>
</dbReference>
<evidence type="ECO:0000313" key="8">
    <source>
        <dbReference type="Proteomes" id="UP000198462"/>
    </source>
</evidence>
<dbReference type="OrthoDB" id="528805at2"/>
<dbReference type="InterPro" id="IPR036286">
    <property type="entry name" value="LexA/Signal_pep-like_sf"/>
</dbReference>
<dbReference type="GO" id="GO:0004252">
    <property type="term" value="F:serine-type endopeptidase activity"/>
    <property type="evidence" value="ECO:0007669"/>
    <property type="project" value="InterPro"/>
</dbReference>
<evidence type="ECO:0000313" key="7">
    <source>
        <dbReference type="EMBL" id="OWV33534.1"/>
    </source>
</evidence>
<reference evidence="8" key="1">
    <citation type="submission" date="2017-05" db="EMBL/GenBank/DDBJ databases">
        <authorList>
            <person name="Lin X."/>
        </authorList>
    </citation>
    <scope>NUCLEOTIDE SEQUENCE [LARGE SCALE GENOMIC DNA]</scope>
    <source>
        <strain evidence="8">JLT2012</strain>
    </source>
</reference>
<evidence type="ECO:0000256" key="2">
    <source>
        <dbReference type="ARBA" id="ARBA00022801"/>
    </source>
</evidence>
<keyword evidence="3" id="KW-0805">Transcription regulation</keyword>
<dbReference type="InterPro" id="IPR039418">
    <property type="entry name" value="LexA-like"/>
</dbReference>
<dbReference type="InterPro" id="IPR015927">
    <property type="entry name" value="Peptidase_S24_S26A/B/C"/>
</dbReference>
<accession>A0A219B5S1</accession>
<dbReference type="PROSITE" id="PS00501">
    <property type="entry name" value="SPASE_I_1"/>
    <property type="match status" value="1"/>
</dbReference>
<evidence type="ECO:0000256" key="4">
    <source>
        <dbReference type="ARBA" id="ARBA00023125"/>
    </source>
</evidence>
<evidence type="ECO:0000256" key="1">
    <source>
        <dbReference type="ARBA" id="ARBA00022670"/>
    </source>
</evidence>
<gene>
    <name evidence="7" type="ORF">B5C34_08720</name>
</gene>
<keyword evidence="2" id="KW-0378">Hydrolase</keyword>
<dbReference type="CDD" id="cd06529">
    <property type="entry name" value="S24_LexA-like"/>
    <property type="match status" value="1"/>
</dbReference>
<dbReference type="SUPFAM" id="SSF51306">
    <property type="entry name" value="LexA/Signal peptidase"/>
    <property type="match status" value="1"/>
</dbReference>
<feature type="domain" description="Peptidase S24/S26A/S26B/S26C" evidence="6">
    <location>
        <begin position="99"/>
        <end position="220"/>
    </location>
</feature>
<proteinExistence type="predicted"/>
<name>A0A219B5S1_9SPHN</name>
<comment type="caution">
    <text evidence="7">The sequence shown here is derived from an EMBL/GenBank/DDBJ whole genome shotgun (WGS) entry which is preliminary data.</text>
</comment>
<dbReference type="Pfam" id="PF00717">
    <property type="entry name" value="Peptidase_S24"/>
    <property type="match status" value="1"/>
</dbReference>
<dbReference type="EMBL" id="NFZT01000001">
    <property type="protein sequence ID" value="OWV33534.1"/>
    <property type="molecule type" value="Genomic_DNA"/>
</dbReference>
<dbReference type="GO" id="GO:0006508">
    <property type="term" value="P:proteolysis"/>
    <property type="evidence" value="ECO:0007669"/>
    <property type="project" value="UniProtKB-KW"/>
</dbReference>
<protein>
    <submittedName>
        <fullName evidence="7">Peptidase S24</fullName>
    </submittedName>
</protein>